<dbReference type="AlphaFoldDB" id="A0A2H6CWJ0"/>
<proteinExistence type="inferred from homology"/>
<organism evidence="8 9">
    <name type="scientific">Tetragenococcus halophilus subsp. halophilus</name>
    <dbReference type="NCBI Taxonomy" id="1513897"/>
    <lineage>
        <taxon>Bacteria</taxon>
        <taxon>Bacillati</taxon>
        <taxon>Bacillota</taxon>
        <taxon>Bacilli</taxon>
        <taxon>Lactobacillales</taxon>
        <taxon>Enterococcaceae</taxon>
        <taxon>Tetragenococcus</taxon>
    </lineage>
</organism>
<accession>A0A2H6CWJ0</accession>
<keyword evidence="4 6" id="KW-0378">Hydrolase</keyword>
<dbReference type="GO" id="GO:0043418">
    <property type="term" value="P:homocysteine catabolic process"/>
    <property type="evidence" value="ECO:0007669"/>
    <property type="project" value="TreeGrafter"/>
</dbReference>
<feature type="active site" evidence="7">
    <location>
        <position position="384"/>
    </location>
</feature>
<comment type="catalytic activity">
    <reaction evidence="1">
        <text>Inactivates bleomycin B2 (a cytotoxic glycometallopeptide) by hydrolysis of a carboxyamide bond of beta-aminoalanine, but also shows general aminopeptidase activity. The specificity varies somewhat with source, but amino acid arylamides of Met, Leu and Ala are preferred.</text>
        <dbReference type="EC" id="3.4.22.40"/>
    </reaction>
</comment>
<dbReference type="Gene3D" id="3.90.70.10">
    <property type="entry name" value="Cysteine proteinases"/>
    <property type="match status" value="1"/>
</dbReference>
<protein>
    <recommendedName>
        <fullName evidence="6">Aminopeptidase</fullName>
    </recommendedName>
</protein>
<dbReference type="PANTHER" id="PTHR10363:SF2">
    <property type="entry name" value="BLEOMYCIN HYDROLASE"/>
    <property type="match status" value="1"/>
</dbReference>
<dbReference type="InterPro" id="IPR025660">
    <property type="entry name" value="Pept_his_AS"/>
</dbReference>
<evidence type="ECO:0000256" key="3">
    <source>
        <dbReference type="ARBA" id="ARBA00022670"/>
    </source>
</evidence>
<dbReference type="PROSITE" id="PS00139">
    <property type="entry name" value="THIOL_PROTEASE_CYS"/>
    <property type="match status" value="1"/>
</dbReference>
<dbReference type="GO" id="GO:0005737">
    <property type="term" value="C:cytoplasm"/>
    <property type="evidence" value="ECO:0007669"/>
    <property type="project" value="TreeGrafter"/>
</dbReference>
<evidence type="ECO:0000256" key="2">
    <source>
        <dbReference type="ARBA" id="ARBA00022438"/>
    </source>
</evidence>
<evidence type="ECO:0000256" key="7">
    <source>
        <dbReference type="PIRSR" id="PIRSR005700-1"/>
    </source>
</evidence>
<evidence type="ECO:0000256" key="1">
    <source>
        <dbReference type="ARBA" id="ARBA00000423"/>
    </source>
</evidence>
<evidence type="ECO:0000256" key="6">
    <source>
        <dbReference type="PIRNR" id="PIRNR005700"/>
    </source>
</evidence>
<name>A0A2H6CWJ0_TETHA</name>
<dbReference type="InterPro" id="IPR038765">
    <property type="entry name" value="Papain-like_cys_pep_sf"/>
</dbReference>
<dbReference type="Pfam" id="PF03051">
    <property type="entry name" value="Peptidase_C1_2"/>
    <property type="match status" value="1"/>
</dbReference>
<evidence type="ECO:0000313" key="9">
    <source>
        <dbReference type="Proteomes" id="UP000236214"/>
    </source>
</evidence>
<keyword evidence="9" id="KW-1185">Reference proteome</keyword>
<comment type="caution">
    <text evidence="8">The sequence shown here is derived from an EMBL/GenBank/DDBJ whole genome shotgun (WGS) entry which is preliminary data.</text>
</comment>
<dbReference type="SUPFAM" id="SSF54001">
    <property type="entry name" value="Cysteine proteinases"/>
    <property type="match status" value="1"/>
</dbReference>
<dbReference type="PIRSF" id="PIRSF005700">
    <property type="entry name" value="PepC"/>
    <property type="match status" value="1"/>
</dbReference>
<dbReference type="PROSITE" id="PS00639">
    <property type="entry name" value="THIOL_PROTEASE_HIS"/>
    <property type="match status" value="1"/>
</dbReference>
<dbReference type="PANTHER" id="PTHR10363">
    <property type="entry name" value="BLEOMYCIN HYDROLASE"/>
    <property type="match status" value="1"/>
</dbReference>
<dbReference type="EMBL" id="BDEC01000207">
    <property type="protein sequence ID" value="GBD69359.1"/>
    <property type="molecule type" value="Genomic_DNA"/>
</dbReference>
<keyword evidence="5 6" id="KW-0788">Thiol protease</keyword>
<dbReference type="CDD" id="cd00585">
    <property type="entry name" value="Peptidase_C1B"/>
    <property type="match status" value="1"/>
</dbReference>
<dbReference type="GeneID" id="64053593"/>
<feature type="active site" evidence="7">
    <location>
        <position position="69"/>
    </location>
</feature>
<keyword evidence="3 6" id="KW-0645">Protease</keyword>
<keyword evidence="2 6" id="KW-0031">Aminopeptidase</keyword>
<dbReference type="FunFam" id="3.90.70.10:FF:000091">
    <property type="entry name" value="Aminopeptidase C"/>
    <property type="match status" value="1"/>
</dbReference>
<feature type="active site" evidence="7">
    <location>
        <position position="363"/>
    </location>
</feature>
<dbReference type="InterPro" id="IPR000169">
    <property type="entry name" value="Pept_cys_AS"/>
</dbReference>
<dbReference type="RefSeq" id="WP_061841434.1">
    <property type="nucleotide sequence ID" value="NZ_BDEC01000207.1"/>
</dbReference>
<gene>
    <name evidence="8" type="primary">pepC</name>
    <name evidence="8" type="ORF">TEHN7118_2165</name>
</gene>
<dbReference type="GO" id="GO:0070005">
    <property type="term" value="F:cysteine-type aminopeptidase activity"/>
    <property type="evidence" value="ECO:0007669"/>
    <property type="project" value="InterPro"/>
</dbReference>
<comment type="similarity">
    <text evidence="6">Belongs to the peptidase C1 family.</text>
</comment>
<dbReference type="InterPro" id="IPR004134">
    <property type="entry name" value="Peptidase_C1B"/>
</dbReference>
<dbReference type="GO" id="GO:0004197">
    <property type="term" value="F:cysteine-type endopeptidase activity"/>
    <property type="evidence" value="ECO:0007669"/>
    <property type="project" value="UniProtKB-EC"/>
</dbReference>
<sequence>MAEITNELTAKFAAEFKENEKQQAVQNAVVKNGITNSAENIVAQSNNVPVFSIDLKTGNVSNQKQSGRCWMFAALNTFRHKILDNFDLKDFELSQNYTNFWDKYEKSNYFYENILATADQEVTSRKVAFLLETPQQDGGQWDMMVSLFDKYGVVPKAAMPESSNSSNSRDLNNYLNKKLRKDAAILRQLVADGASENDIQASREDMLQEVYNILAISLGTPPTTFDFEYRDENKEYHIDRDLTPKSFYDKYVGVDLNNYVPIINAPTEDKPYNQSYTVEMLGNVVGGKQVKYLNLDMDTFKKLAIAQLEQGESVWFGCDVGQSSNRQNGIMSLDTYDMNELFDIDFTTTKAQRLDYGESLMTHAMVLTGVDIVDDQSTKWKVENSWGDKVGDKGFFVASDAWMDEYTYQIVVRKDLLTAEQLKAYEKEPTVLAPWDPMGALA</sequence>
<evidence type="ECO:0000256" key="4">
    <source>
        <dbReference type="ARBA" id="ARBA00022801"/>
    </source>
</evidence>
<evidence type="ECO:0000313" key="8">
    <source>
        <dbReference type="EMBL" id="GBD69359.1"/>
    </source>
</evidence>
<reference evidence="8 9" key="1">
    <citation type="submission" date="2016-05" db="EMBL/GenBank/DDBJ databases">
        <title>Whole genome sequencing of Tetragenococcus halophilus subsp. halophilus NISL 7118.</title>
        <authorList>
            <person name="Shiwa Y."/>
            <person name="Nishimura I."/>
            <person name="Yoshikawa H."/>
            <person name="Koyama Y."/>
            <person name="Oguma T."/>
        </authorList>
    </citation>
    <scope>NUCLEOTIDE SEQUENCE [LARGE SCALE GENOMIC DNA]</scope>
    <source>
        <strain evidence="8 9">NISL 7118</strain>
    </source>
</reference>
<evidence type="ECO:0000256" key="5">
    <source>
        <dbReference type="ARBA" id="ARBA00022807"/>
    </source>
</evidence>
<dbReference type="Proteomes" id="UP000236214">
    <property type="component" value="Unassembled WGS sequence"/>
</dbReference>
<dbReference type="GO" id="GO:0006508">
    <property type="term" value="P:proteolysis"/>
    <property type="evidence" value="ECO:0007669"/>
    <property type="project" value="UniProtKB-KW"/>
</dbReference>
<dbReference type="GO" id="GO:0009636">
    <property type="term" value="P:response to toxic substance"/>
    <property type="evidence" value="ECO:0007669"/>
    <property type="project" value="TreeGrafter"/>
</dbReference>